<reference evidence="1 2" key="1">
    <citation type="journal article" date="2022" name="New Phytol.">
        <title>Ecological generalism drives hyperdiversity of secondary metabolite gene clusters in xylarialean endophytes.</title>
        <authorList>
            <person name="Franco M.E.E."/>
            <person name="Wisecaver J.H."/>
            <person name="Arnold A.E."/>
            <person name="Ju Y.M."/>
            <person name="Slot J.C."/>
            <person name="Ahrendt S."/>
            <person name="Moore L.P."/>
            <person name="Eastman K.E."/>
            <person name="Scott K."/>
            <person name="Konkel Z."/>
            <person name="Mondo S.J."/>
            <person name="Kuo A."/>
            <person name="Hayes R.D."/>
            <person name="Haridas S."/>
            <person name="Andreopoulos B."/>
            <person name="Riley R."/>
            <person name="LaButti K."/>
            <person name="Pangilinan J."/>
            <person name="Lipzen A."/>
            <person name="Amirebrahimi M."/>
            <person name="Yan J."/>
            <person name="Adam C."/>
            <person name="Keymanesh K."/>
            <person name="Ng V."/>
            <person name="Louie K."/>
            <person name="Northen T."/>
            <person name="Drula E."/>
            <person name="Henrissat B."/>
            <person name="Hsieh H.M."/>
            <person name="Youens-Clark K."/>
            <person name="Lutzoni F."/>
            <person name="Miadlikowska J."/>
            <person name="Eastwood D.C."/>
            <person name="Hamelin R.C."/>
            <person name="Grigoriev I.V."/>
            <person name="U'Ren J.M."/>
        </authorList>
    </citation>
    <scope>NUCLEOTIDE SEQUENCE [LARGE SCALE GENOMIC DNA]</scope>
    <source>
        <strain evidence="1 2">CBS 119005</strain>
    </source>
</reference>
<dbReference type="EMBL" id="MU393426">
    <property type="protein sequence ID" value="KAI4869961.1"/>
    <property type="molecule type" value="Genomic_DNA"/>
</dbReference>
<sequence length="446" mass="48137">MLSLAVSAALIGFASAQQVGTQQTETHPKLTWKKCTSGGSCTAVNAEVTIDSNWRWLHTTEGTENCYDGNEWTSKCSSATDCASKCAVEGAEYSKTYGASTSGDALTLKFLTKHEYGTNIGSRFYLMNGADKYQTFTLKDNEFAFDVDLSTVDCGLNAALYFVAMEEDGGKASYPTNKAGAKYGTGYCDAQCARDLKFVGGKANVEGWEPSTNDNNAGVGPYGACCAEIDVWESNSHSFALTPHPCITNTYHVCETDGCGGTYSSDRFAGKCDANGCDYNPYRMGSQDFYGAGKTLDTKTKFTVVTQFSNNKVTQFFVQGGKKIEIPAPSLDGFPSSSSITPEYCDAEYTAFGDRNRFSEVGGFEKLNEVWSMPVVLVMSIWDDHYANMLWLDSSYPPEKAGQPGGDRGDCAQDSGVPSDVEAKIPDAKVVWSNIRFGPIGSTVTV</sequence>
<comment type="caution">
    <text evidence="1">The sequence shown here is derived from an EMBL/GenBank/DDBJ whole genome shotgun (WGS) entry which is preliminary data.</text>
</comment>
<evidence type="ECO:0000313" key="2">
    <source>
        <dbReference type="Proteomes" id="UP001497700"/>
    </source>
</evidence>
<keyword evidence="2" id="KW-1185">Reference proteome</keyword>
<dbReference type="Proteomes" id="UP001497700">
    <property type="component" value="Unassembled WGS sequence"/>
</dbReference>
<keyword evidence="1" id="KW-0378">Hydrolase</keyword>
<evidence type="ECO:0000313" key="1">
    <source>
        <dbReference type="EMBL" id="KAI4869961.1"/>
    </source>
</evidence>
<accession>A0ACB9ZE96</accession>
<protein>
    <submittedName>
        <fullName evidence="1">Glycoside hydrolase family 7 protein</fullName>
    </submittedName>
</protein>
<proteinExistence type="predicted"/>
<gene>
    <name evidence="1" type="ORF">F4820DRAFT_443444</name>
</gene>
<name>A0ACB9ZE96_9PEZI</name>
<organism evidence="1 2">
    <name type="scientific">Hypoxylon rubiginosum</name>
    <dbReference type="NCBI Taxonomy" id="110542"/>
    <lineage>
        <taxon>Eukaryota</taxon>
        <taxon>Fungi</taxon>
        <taxon>Dikarya</taxon>
        <taxon>Ascomycota</taxon>
        <taxon>Pezizomycotina</taxon>
        <taxon>Sordariomycetes</taxon>
        <taxon>Xylariomycetidae</taxon>
        <taxon>Xylariales</taxon>
        <taxon>Hypoxylaceae</taxon>
        <taxon>Hypoxylon</taxon>
    </lineage>
</organism>